<dbReference type="SUPFAM" id="SSF51735">
    <property type="entry name" value="NAD(P)-binding Rossmann-fold domains"/>
    <property type="match status" value="1"/>
</dbReference>
<dbReference type="InterPro" id="IPR050129">
    <property type="entry name" value="Zn_alcohol_dh"/>
</dbReference>
<dbReference type="InterPro" id="IPR011032">
    <property type="entry name" value="GroES-like_sf"/>
</dbReference>
<dbReference type="Gene3D" id="3.40.50.720">
    <property type="entry name" value="NAD(P)-binding Rossmann-like Domain"/>
    <property type="match status" value="1"/>
</dbReference>
<sequence>MDHRVRRPAVKVARTLARERIEIQDVPLPQPGPGEALVRVHTVTLCGTDLHIWEDDYATELPIVQGHEIAGVVESAPPGSDFQAGDRVAVSPMRWCGTCYACSIGRVNACRNSSCLGCYEDGGLTELLPVSVGVLHPIPETLPTGLAALAEPTSIAMQAVRRGRPQKGEQALVLGCGPIGLMATLHLTSLGVDVIAADTAPERSDFARRFGATSTVVVEPDRALALPAEPSLVIEATGSPAAFTTAVEAVTTAGRVVLVGISDRSVTLSMRTLPVKDIDLLGSRNSQRRIGQALELLDEHRDAATALITHRLPFDRIDEAFPLLRSRSQLVGKVAVELMTS</sequence>
<evidence type="ECO:0000313" key="8">
    <source>
        <dbReference type="Proteomes" id="UP001327093"/>
    </source>
</evidence>
<evidence type="ECO:0000259" key="5">
    <source>
        <dbReference type="Pfam" id="PF08240"/>
    </source>
</evidence>
<dbReference type="RefSeq" id="WP_324267961.1">
    <property type="nucleotide sequence ID" value="NZ_JAWLNX010000019.1"/>
</dbReference>
<comment type="caution">
    <text evidence="7">The sequence shown here is derived from an EMBL/GenBank/DDBJ whole genome shotgun (WGS) entry which is preliminary data.</text>
</comment>
<gene>
    <name evidence="7" type="ORF">R4I43_24050</name>
</gene>
<keyword evidence="2" id="KW-0479">Metal-binding</keyword>
<feature type="domain" description="Glucose dehydrogenase C-terminal" evidence="6">
    <location>
        <begin position="147"/>
        <end position="322"/>
    </location>
</feature>
<evidence type="ECO:0000256" key="1">
    <source>
        <dbReference type="ARBA" id="ARBA00001947"/>
    </source>
</evidence>
<evidence type="ECO:0000259" key="6">
    <source>
        <dbReference type="Pfam" id="PF16912"/>
    </source>
</evidence>
<organism evidence="7 8">
    <name type="scientific">Saccharopolyspora mangrovi</name>
    <dbReference type="NCBI Taxonomy" id="3082379"/>
    <lineage>
        <taxon>Bacteria</taxon>
        <taxon>Bacillati</taxon>
        <taxon>Actinomycetota</taxon>
        <taxon>Actinomycetes</taxon>
        <taxon>Pseudonocardiales</taxon>
        <taxon>Pseudonocardiaceae</taxon>
        <taxon>Saccharopolyspora</taxon>
    </lineage>
</organism>
<dbReference type="EMBL" id="JAWLNX010000019">
    <property type="protein sequence ID" value="MEB3370482.1"/>
    <property type="molecule type" value="Genomic_DNA"/>
</dbReference>
<dbReference type="Pfam" id="PF08240">
    <property type="entry name" value="ADH_N"/>
    <property type="match status" value="1"/>
</dbReference>
<dbReference type="Gene3D" id="3.90.180.10">
    <property type="entry name" value="Medium-chain alcohol dehydrogenases, catalytic domain"/>
    <property type="match status" value="1"/>
</dbReference>
<dbReference type="SUPFAM" id="SSF50129">
    <property type="entry name" value="GroES-like"/>
    <property type="match status" value="1"/>
</dbReference>
<protein>
    <submittedName>
        <fullName evidence="7">Alcohol dehydrogenase catalytic domain-containing protein</fullName>
    </submittedName>
</protein>
<accession>A0ABU6AFZ6</accession>
<evidence type="ECO:0000256" key="4">
    <source>
        <dbReference type="ARBA" id="ARBA00023002"/>
    </source>
</evidence>
<comment type="cofactor">
    <cofactor evidence="1">
        <name>Zn(2+)</name>
        <dbReference type="ChEBI" id="CHEBI:29105"/>
    </cofactor>
</comment>
<dbReference type="Pfam" id="PF16912">
    <property type="entry name" value="Glu_dehyd_C"/>
    <property type="match status" value="1"/>
</dbReference>
<evidence type="ECO:0000313" key="7">
    <source>
        <dbReference type="EMBL" id="MEB3370482.1"/>
    </source>
</evidence>
<dbReference type="Proteomes" id="UP001327093">
    <property type="component" value="Unassembled WGS sequence"/>
</dbReference>
<keyword evidence="3" id="KW-0862">Zinc</keyword>
<dbReference type="InterPro" id="IPR013154">
    <property type="entry name" value="ADH-like_N"/>
</dbReference>
<reference evidence="7 8" key="1">
    <citation type="submission" date="2023-10" db="EMBL/GenBank/DDBJ databases">
        <title>Saccharopolyspora sp. nov., isolated from mangrove soil.</title>
        <authorList>
            <person name="Lu Y."/>
            <person name="Liu W."/>
        </authorList>
    </citation>
    <scope>NUCLEOTIDE SEQUENCE [LARGE SCALE GENOMIC DNA]</scope>
    <source>
        <strain evidence="7 8">S2-29</strain>
    </source>
</reference>
<keyword evidence="4" id="KW-0560">Oxidoreductase</keyword>
<proteinExistence type="predicted"/>
<dbReference type="InterPro" id="IPR036291">
    <property type="entry name" value="NAD(P)-bd_dom_sf"/>
</dbReference>
<evidence type="ECO:0000256" key="3">
    <source>
        <dbReference type="ARBA" id="ARBA00022833"/>
    </source>
</evidence>
<dbReference type="InterPro" id="IPR031640">
    <property type="entry name" value="Glu_dehyd_C"/>
</dbReference>
<dbReference type="PANTHER" id="PTHR43401">
    <property type="entry name" value="L-THREONINE 3-DEHYDROGENASE"/>
    <property type="match status" value="1"/>
</dbReference>
<name>A0ABU6AFZ6_9PSEU</name>
<dbReference type="PANTHER" id="PTHR43401:SF2">
    <property type="entry name" value="L-THREONINE 3-DEHYDROGENASE"/>
    <property type="match status" value="1"/>
</dbReference>
<keyword evidence="8" id="KW-1185">Reference proteome</keyword>
<feature type="domain" description="Alcohol dehydrogenase-like N-terminal" evidence="5">
    <location>
        <begin position="32"/>
        <end position="140"/>
    </location>
</feature>
<evidence type="ECO:0000256" key="2">
    <source>
        <dbReference type="ARBA" id="ARBA00022723"/>
    </source>
</evidence>